<keyword evidence="5 6" id="KW-0472">Membrane</keyword>
<feature type="transmembrane region" description="Helical" evidence="6">
    <location>
        <begin position="474"/>
        <end position="495"/>
    </location>
</feature>
<comment type="similarity">
    <text evidence="2">Belongs to the major facilitator superfamily. Proton-dependent oligopeptide transporter (POT/PTR) (TC 2.A.17) family.</text>
</comment>
<reference evidence="7" key="1">
    <citation type="journal article" date="2020" name="Stud. Mycol.">
        <title>101 Dothideomycetes genomes: a test case for predicting lifestyles and emergence of pathogens.</title>
        <authorList>
            <person name="Haridas S."/>
            <person name="Albert R."/>
            <person name="Binder M."/>
            <person name="Bloem J."/>
            <person name="Labutti K."/>
            <person name="Salamov A."/>
            <person name="Andreopoulos B."/>
            <person name="Baker S."/>
            <person name="Barry K."/>
            <person name="Bills G."/>
            <person name="Bluhm B."/>
            <person name="Cannon C."/>
            <person name="Castanera R."/>
            <person name="Culley D."/>
            <person name="Daum C."/>
            <person name="Ezra D."/>
            <person name="Gonzalez J."/>
            <person name="Henrissat B."/>
            <person name="Kuo A."/>
            <person name="Liang C."/>
            <person name="Lipzen A."/>
            <person name="Lutzoni F."/>
            <person name="Magnuson J."/>
            <person name="Mondo S."/>
            <person name="Nolan M."/>
            <person name="Ohm R."/>
            <person name="Pangilinan J."/>
            <person name="Park H.-J."/>
            <person name="Ramirez L."/>
            <person name="Alfaro M."/>
            <person name="Sun H."/>
            <person name="Tritt A."/>
            <person name="Yoshinaga Y."/>
            <person name="Zwiers L.-H."/>
            <person name="Turgeon B."/>
            <person name="Goodwin S."/>
            <person name="Spatafora J."/>
            <person name="Crous P."/>
            <person name="Grigoriev I."/>
        </authorList>
    </citation>
    <scope>NUCLEOTIDE SEQUENCE</scope>
    <source>
        <strain evidence="7">CBS 627.86</strain>
    </source>
</reference>
<organism evidence="7 8">
    <name type="scientific">Lophiotrema nucula</name>
    <dbReference type="NCBI Taxonomy" id="690887"/>
    <lineage>
        <taxon>Eukaryota</taxon>
        <taxon>Fungi</taxon>
        <taxon>Dikarya</taxon>
        <taxon>Ascomycota</taxon>
        <taxon>Pezizomycotina</taxon>
        <taxon>Dothideomycetes</taxon>
        <taxon>Pleosporomycetidae</taxon>
        <taxon>Pleosporales</taxon>
        <taxon>Lophiotremataceae</taxon>
        <taxon>Lophiotrema</taxon>
    </lineage>
</organism>
<feature type="transmembrane region" description="Helical" evidence="6">
    <location>
        <begin position="287"/>
        <end position="304"/>
    </location>
</feature>
<comment type="subcellular location">
    <subcellularLocation>
        <location evidence="1">Membrane</location>
        <topology evidence="1">Multi-pass membrane protein</topology>
    </subcellularLocation>
</comment>
<dbReference type="Pfam" id="PF00854">
    <property type="entry name" value="PTR2"/>
    <property type="match status" value="1"/>
</dbReference>
<dbReference type="InterPro" id="IPR036259">
    <property type="entry name" value="MFS_trans_sf"/>
</dbReference>
<dbReference type="AlphaFoldDB" id="A0A6A5Z2Z1"/>
<gene>
    <name evidence="7" type="ORF">BDV96DRAFT_460875</name>
</gene>
<keyword evidence="4 6" id="KW-1133">Transmembrane helix</keyword>
<feature type="transmembrane region" description="Helical" evidence="6">
    <location>
        <begin position="413"/>
        <end position="433"/>
    </location>
</feature>
<proteinExistence type="inferred from homology"/>
<dbReference type="InterPro" id="IPR000109">
    <property type="entry name" value="POT_fam"/>
</dbReference>
<evidence type="ECO:0000256" key="4">
    <source>
        <dbReference type="ARBA" id="ARBA00022989"/>
    </source>
</evidence>
<dbReference type="OrthoDB" id="8904098at2759"/>
<name>A0A6A5Z2Z1_9PLEO</name>
<dbReference type="EMBL" id="ML977330">
    <property type="protein sequence ID" value="KAF2112768.1"/>
    <property type="molecule type" value="Genomic_DNA"/>
</dbReference>
<evidence type="ECO:0000256" key="3">
    <source>
        <dbReference type="ARBA" id="ARBA00022692"/>
    </source>
</evidence>
<feature type="transmembrane region" description="Helical" evidence="6">
    <location>
        <begin position="324"/>
        <end position="347"/>
    </location>
</feature>
<sequence length="503" mass="56535">LRRVADNLPRRVWVVALIGFWERFTFWGLTAPWPENYMANDPWIDVRPGKLALGQATATRIYCGFYIFYYVTPIFVAILSDARLGRFKTLCISAILYFFGSAVLAVTSHPLLLQWKAGLPGLIVAMVLIGLGGGGFRAIIVPFIADQYPKSPPRLSVLKSGEQVVVDHTLTLGYIYTMYYWVGNLGSLSWFATTYMEKYYDGFWPAFALTCCSMAITMLMLLFGYSWYVKIPQEGNVLPRATKIMLCAGKSGFNMKCALPGYQLEHHAKHVSWNGHLVDELRRALRACKVLVAFVVFYICFDQMQNNLISQAGQMETKWMPNDAMPALNQVAVIVFGPIIHQFYIFLHKRKIYLRPIARITIGFAFTSLSMAYATCVQGMIYHAPPCHRYPLVCEVKGTWPAGPNKVNVWVQAPVYVLLALGEIFGLVTALEYSYEHSPKDMKAVIQAISLLIAGLGSSCAMALTPVAKDPHLMILYASLFGAMALTTIVFWLAFRGYDRNYI</sequence>
<feature type="transmembrane region" description="Helical" evidence="6">
    <location>
        <begin position="359"/>
        <end position="382"/>
    </location>
</feature>
<dbReference type="PANTHER" id="PTHR11654">
    <property type="entry name" value="OLIGOPEPTIDE TRANSPORTER-RELATED"/>
    <property type="match status" value="1"/>
</dbReference>
<feature type="transmembrane region" description="Helical" evidence="6">
    <location>
        <begin position="91"/>
        <end position="113"/>
    </location>
</feature>
<feature type="transmembrane region" description="Helical" evidence="6">
    <location>
        <begin position="445"/>
        <end position="468"/>
    </location>
</feature>
<feature type="transmembrane region" description="Helical" evidence="6">
    <location>
        <begin position="164"/>
        <end position="182"/>
    </location>
</feature>
<evidence type="ECO:0000313" key="7">
    <source>
        <dbReference type="EMBL" id="KAF2112768.1"/>
    </source>
</evidence>
<dbReference type="SUPFAM" id="SSF103473">
    <property type="entry name" value="MFS general substrate transporter"/>
    <property type="match status" value="1"/>
</dbReference>
<evidence type="ECO:0000256" key="1">
    <source>
        <dbReference type="ARBA" id="ARBA00004141"/>
    </source>
</evidence>
<feature type="non-terminal residue" evidence="7">
    <location>
        <position position="503"/>
    </location>
</feature>
<keyword evidence="8" id="KW-1185">Reference proteome</keyword>
<evidence type="ECO:0000256" key="5">
    <source>
        <dbReference type="ARBA" id="ARBA00023136"/>
    </source>
</evidence>
<evidence type="ECO:0000256" key="6">
    <source>
        <dbReference type="SAM" id="Phobius"/>
    </source>
</evidence>
<feature type="transmembrane region" description="Helical" evidence="6">
    <location>
        <begin position="202"/>
        <end position="223"/>
    </location>
</feature>
<feature type="transmembrane region" description="Helical" evidence="6">
    <location>
        <begin position="12"/>
        <end position="33"/>
    </location>
</feature>
<dbReference type="Gene3D" id="1.20.1250.20">
    <property type="entry name" value="MFS general substrate transporter like domains"/>
    <property type="match status" value="1"/>
</dbReference>
<feature type="transmembrane region" description="Helical" evidence="6">
    <location>
        <begin position="59"/>
        <end position="79"/>
    </location>
</feature>
<accession>A0A6A5Z2Z1</accession>
<dbReference type="GO" id="GO:0022857">
    <property type="term" value="F:transmembrane transporter activity"/>
    <property type="evidence" value="ECO:0007669"/>
    <property type="project" value="InterPro"/>
</dbReference>
<feature type="transmembrane region" description="Helical" evidence="6">
    <location>
        <begin position="119"/>
        <end position="144"/>
    </location>
</feature>
<dbReference type="GO" id="GO:0016020">
    <property type="term" value="C:membrane"/>
    <property type="evidence" value="ECO:0007669"/>
    <property type="project" value="UniProtKB-SubCell"/>
</dbReference>
<dbReference type="Proteomes" id="UP000799770">
    <property type="component" value="Unassembled WGS sequence"/>
</dbReference>
<evidence type="ECO:0000313" key="8">
    <source>
        <dbReference type="Proteomes" id="UP000799770"/>
    </source>
</evidence>
<keyword evidence="3 6" id="KW-0812">Transmembrane</keyword>
<evidence type="ECO:0000256" key="2">
    <source>
        <dbReference type="ARBA" id="ARBA00005982"/>
    </source>
</evidence>
<feature type="non-terminal residue" evidence="7">
    <location>
        <position position="1"/>
    </location>
</feature>
<protein>
    <submittedName>
        <fullName evidence="7">POT family-domain-containing protein</fullName>
    </submittedName>
</protein>